<dbReference type="EMBL" id="GIFC01003188">
    <property type="protein sequence ID" value="MXU85271.1"/>
    <property type="molecule type" value="Transcribed_RNA"/>
</dbReference>
<accession>A0A6B0U4G0</accession>
<reference evidence="1" key="1">
    <citation type="submission" date="2019-12" db="EMBL/GenBank/DDBJ databases">
        <title>An insight into the sialome of adult female Ixodes ricinus ticks feeding for 6 days.</title>
        <authorList>
            <person name="Perner J."/>
            <person name="Ribeiro J.M.C."/>
        </authorList>
    </citation>
    <scope>NUCLEOTIDE SEQUENCE</scope>
    <source>
        <strain evidence="1">Semi-engorged</strain>
        <tissue evidence="1">Salivary glands</tissue>
    </source>
</reference>
<evidence type="ECO:0000313" key="1">
    <source>
        <dbReference type="EMBL" id="MXU85271.1"/>
    </source>
</evidence>
<protein>
    <submittedName>
        <fullName evidence="1">Putative secreted protein</fullName>
    </submittedName>
</protein>
<dbReference type="AlphaFoldDB" id="A0A6B0U4G0"/>
<sequence length="85" mass="9270">MMAGLPFAPGTRILPLFSALFVVNRRALWTRECVVSQWKDDLLTVAKLAQVTFSSASLATLGDVVKEDLVDLGQVAQKVPIVEIN</sequence>
<organism evidence="1">
    <name type="scientific">Ixodes ricinus</name>
    <name type="common">Common tick</name>
    <name type="synonym">Acarus ricinus</name>
    <dbReference type="NCBI Taxonomy" id="34613"/>
    <lineage>
        <taxon>Eukaryota</taxon>
        <taxon>Metazoa</taxon>
        <taxon>Ecdysozoa</taxon>
        <taxon>Arthropoda</taxon>
        <taxon>Chelicerata</taxon>
        <taxon>Arachnida</taxon>
        <taxon>Acari</taxon>
        <taxon>Parasitiformes</taxon>
        <taxon>Ixodida</taxon>
        <taxon>Ixodoidea</taxon>
        <taxon>Ixodidae</taxon>
        <taxon>Ixodinae</taxon>
        <taxon>Ixodes</taxon>
    </lineage>
</organism>
<name>A0A6B0U4G0_IXORI</name>
<proteinExistence type="predicted"/>